<dbReference type="RefSeq" id="WP_084383935.1">
    <property type="nucleotide sequence ID" value="NZ_LTAZ01000017.1"/>
</dbReference>
<reference evidence="3 4" key="1">
    <citation type="submission" date="2016-02" db="EMBL/GenBank/DDBJ databases">
        <title>Genome sequence of Halalkalicoccus paucihalophilus DSM 24557.</title>
        <authorList>
            <person name="Poehlein A."/>
            <person name="Daniel R."/>
        </authorList>
    </citation>
    <scope>NUCLEOTIDE SEQUENCE [LARGE SCALE GENOMIC DNA]</scope>
    <source>
        <strain evidence="3 4">DSM 24557</strain>
    </source>
</reference>
<keyword evidence="1" id="KW-1277">Toxin-antitoxin system</keyword>
<dbReference type="OrthoDB" id="9187at2157"/>
<comment type="caution">
    <text evidence="3">The sequence shown here is derived from an EMBL/GenBank/DDBJ whole genome shotgun (WGS) entry which is preliminary data.</text>
</comment>
<dbReference type="EMBL" id="LTAZ01000017">
    <property type="protein sequence ID" value="KYH23877.1"/>
    <property type="molecule type" value="Genomic_DNA"/>
</dbReference>
<evidence type="ECO:0000256" key="2">
    <source>
        <dbReference type="SAM" id="MobiDB-lite"/>
    </source>
</evidence>
<evidence type="ECO:0000313" key="3">
    <source>
        <dbReference type="EMBL" id="KYH23877.1"/>
    </source>
</evidence>
<accession>A0A151A919</accession>
<sequence length="70" mass="7820">MSKSIRVKNDTHAALSALKGDDETFDELLSRLIEERRESVQDGAGLWKGTDAAESARKARREMKETVGTR</sequence>
<keyword evidence="4" id="KW-1185">Reference proteome</keyword>
<dbReference type="Proteomes" id="UP000075321">
    <property type="component" value="Unassembled WGS sequence"/>
</dbReference>
<feature type="compositionally biased region" description="Basic and acidic residues" evidence="2">
    <location>
        <begin position="54"/>
        <end position="70"/>
    </location>
</feature>
<evidence type="ECO:0000313" key="4">
    <source>
        <dbReference type="Proteomes" id="UP000075321"/>
    </source>
</evidence>
<gene>
    <name evidence="3" type="ORF">HAPAU_39560</name>
</gene>
<protein>
    <recommendedName>
        <fullName evidence="5">Antitoxin</fullName>
    </recommendedName>
</protein>
<evidence type="ECO:0000256" key="1">
    <source>
        <dbReference type="ARBA" id="ARBA00022649"/>
    </source>
</evidence>
<proteinExistence type="predicted"/>
<dbReference type="PATRIC" id="fig|1008153.3.peg.4234"/>
<dbReference type="AlphaFoldDB" id="A0A151A919"/>
<feature type="region of interest" description="Disordered" evidence="2">
    <location>
        <begin position="40"/>
        <end position="70"/>
    </location>
</feature>
<dbReference type="InterPro" id="IPR003847">
    <property type="entry name" value="Put_antitoxin"/>
</dbReference>
<evidence type="ECO:0008006" key="5">
    <source>
        <dbReference type="Google" id="ProtNLM"/>
    </source>
</evidence>
<dbReference type="Pfam" id="PF02697">
    <property type="entry name" value="VAPB_antitox"/>
    <property type="match status" value="1"/>
</dbReference>
<organism evidence="3 4">
    <name type="scientific">Halalkalicoccus paucihalophilus</name>
    <dbReference type="NCBI Taxonomy" id="1008153"/>
    <lineage>
        <taxon>Archaea</taxon>
        <taxon>Methanobacteriati</taxon>
        <taxon>Methanobacteriota</taxon>
        <taxon>Stenosarchaea group</taxon>
        <taxon>Halobacteria</taxon>
        <taxon>Halobacteriales</taxon>
        <taxon>Halococcaceae</taxon>
        <taxon>Halalkalicoccus</taxon>
    </lineage>
</organism>
<name>A0A151A919_9EURY</name>